<protein>
    <recommendedName>
        <fullName evidence="6 7">Thioredoxin</fullName>
    </recommendedName>
</protein>
<keyword evidence="2" id="KW-0813">Transport</keyword>
<dbReference type="GO" id="GO:0045454">
    <property type="term" value="P:cell redox homeostasis"/>
    <property type="evidence" value="ECO:0007669"/>
    <property type="project" value="TreeGrafter"/>
</dbReference>
<dbReference type="PANTHER" id="PTHR45663:SF11">
    <property type="entry name" value="GEO12009P1"/>
    <property type="match status" value="1"/>
</dbReference>
<evidence type="ECO:0000256" key="4">
    <source>
        <dbReference type="ARBA" id="ARBA00023157"/>
    </source>
</evidence>
<dbReference type="Pfam" id="PF00085">
    <property type="entry name" value="Thioredoxin"/>
    <property type="match status" value="1"/>
</dbReference>
<dbReference type="NCBIfam" id="TIGR01068">
    <property type="entry name" value="thioredoxin"/>
    <property type="match status" value="1"/>
</dbReference>
<keyword evidence="4 9" id="KW-1015">Disulfide bond</keyword>
<evidence type="ECO:0000313" key="11">
    <source>
        <dbReference type="EMBL" id="PIS17436.1"/>
    </source>
</evidence>
<feature type="site" description="Contributes to redox potential value" evidence="8">
    <location>
        <position position="30"/>
    </location>
</feature>
<reference evidence="12" key="1">
    <citation type="submission" date="2017-09" db="EMBL/GenBank/DDBJ databases">
        <title>Depth-based differentiation of microbial function through sediment-hosted aquifers and enrichment of novel symbionts in the deep terrestrial subsurface.</title>
        <authorList>
            <person name="Probst A.J."/>
            <person name="Ladd B."/>
            <person name="Jarett J.K."/>
            <person name="Geller-Mcgrath D.E."/>
            <person name="Sieber C.M.K."/>
            <person name="Emerson J.B."/>
            <person name="Anantharaman K."/>
            <person name="Thomas B.C."/>
            <person name="Malmstrom R."/>
            <person name="Stieglmeier M."/>
            <person name="Klingl A."/>
            <person name="Woyke T."/>
            <person name="Ryan C.M."/>
            <person name="Banfield J.F."/>
        </authorList>
    </citation>
    <scope>NUCLEOTIDE SEQUENCE [LARGE SCALE GENOMIC DNA]</scope>
</reference>
<feature type="disulfide bond" description="Redox-active" evidence="9">
    <location>
        <begin position="29"/>
        <end position="32"/>
    </location>
</feature>
<organism evidence="11 12">
    <name type="scientific">Candidatus Nealsonbacteria bacterium CG09_land_8_20_14_0_10_42_14</name>
    <dbReference type="NCBI Taxonomy" id="1974707"/>
    <lineage>
        <taxon>Bacteria</taxon>
        <taxon>Candidatus Nealsoniibacteriota</taxon>
    </lineage>
</organism>
<gene>
    <name evidence="11" type="primary">trxA</name>
    <name evidence="11" type="ORF">COT59_00650</name>
</gene>
<dbReference type="GO" id="GO:0005829">
    <property type="term" value="C:cytosol"/>
    <property type="evidence" value="ECO:0007669"/>
    <property type="project" value="TreeGrafter"/>
</dbReference>
<comment type="caution">
    <text evidence="11">The sequence shown here is derived from an EMBL/GenBank/DDBJ whole genome shotgun (WGS) entry which is preliminary data.</text>
</comment>
<keyword evidence="5 9" id="KW-0676">Redox-active center</keyword>
<evidence type="ECO:0000256" key="6">
    <source>
        <dbReference type="NCBIfam" id="TIGR01068"/>
    </source>
</evidence>
<dbReference type="InterPro" id="IPR013766">
    <property type="entry name" value="Thioredoxin_domain"/>
</dbReference>
<evidence type="ECO:0000256" key="9">
    <source>
        <dbReference type="PIRSR" id="PIRSR000077-4"/>
    </source>
</evidence>
<dbReference type="EMBL" id="PEZD01000016">
    <property type="protein sequence ID" value="PIS17436.1"/>
    <property type="molecule type" value="Genomic_DNA"/>
</dbReference>
<feature type="site" description="Contributes to redox potential value" evidence="8">
    <location>
        <position position="31"/>
    </location>
</feature>
<dbReference type="Gene3D" id="3.40.30.10">
    <property type="entry name" value="Glutaredoxin"/>
    <property type="match status" value="1"/>
</dbReference>
<dbReference type="FunFam" id="3.40.30.10:FF:000001">
    <property type="entry name" value="Thioredoxin"/>
    <property type="match status" value="1"/>
</dbReference>
<dbReference type="InterPro" id="IPR005746">
    <property type="entry name" value="Thioredoxin"/>
</dbReference>
<feature type="active site" description="Nucleophile" evidence="8">
    <location>
        <position position="29"/>
    </location>
</feature>
<dbReference type="SUPFAM" id="SSF52833">
    <property type="entry name" value="Thioredoxin-like"/>
    <property type="match status" value="1"/>
</dbReference>
<accession>A0A2H0WXN9</accession>
<dbReference type="Proteomes" id="UP000229675">
    <property type="component" value="Unassembled WGS sequence"/>
</dbReference>
<proteinExistence type="inferred from homology"/>
<dbReference type="PANTHER" id="PTHR45663">
    <property type="entry name" value="GEO12009P1"/>
    <property type="match status" value="1"/>
</dbReference>
<dbReference type="PROSITE" id="PS51352">
    <property type="entry name" value="THIOREDOXIN_2"/>
    <property type="match status" value="1"/>
</dbReference>
<evidence type="ECO:0000256" key="5">
    <source>
        <dbReference type="ARBA" id="ARBA00023284"/>
    </source>
</evidence>
<feature type="domain" description="Thioredoxin" evidence="10">
    <location>
        <begin position="1"/>
        <end position="105"/>
    </location>
</feature>
<comment type="similarity">
    <text evidence="1 7">Belongs to the thioredoxin family.</text>
</comment>
<keyword evidence="3" id="KW-0249">Electron transport</keyword>
<evidence type="ECO:0000256" key="2">
    <source>
        <dbReference type="ARBA" id="ARBA00022448"/>
    </source>
</evidence>
<name>A0A2H0WXN9_9BACT</name>
<evidence type="ECO:0000256" key="3">
    <source>
        <dbReference type="ARBA" id="ARBA00022982"/>
    </source>
</evidence>
<sequence length="106" mass="12353">MILLTDENFKEEIQNSQKPMLVDFWSAHCLPCFMLFPVLEKLSEEYKDRALFAKLNIDESPNTARDYEIDRIPLVLLFKEGKLAGGFVGFQPEETVKEWLEKNLAQ</sequence>
<dbReference type="InterPro" id="IPR036249">
    <property type="entry name" value="Thioredoxin-like_sf"/>
</dbReference>
<dbReference type="CDD" id="cd02947">
    <property type="entry name" value="TRX_family"/>
    <property type="match status" value="1"/>
</dbReference>
<evidence type="ECO:0000256" key="7">
    <source>
        <dbReference type="PIRNR" id="PIRNR000077"/>
    </source>
</evidence>
<evidence type="ECO:0000256" key="8">
    <source>
        <dbReference type="PIRSR" id="PIRSR000077-1"/>
    </source>
</evidence>
<feature type="site" description="Deprotonates C-terminal active site Cys" evidence="8">
    <location>
        <position position="23"/>
    </location>
</feature>
<evidence type="ECO:0000313" key="12">
    <source>
        <dbReference type="Proteomes" id="UP000229675"/>
    </source>
</evidence>
<dbReference type="AlphaFoldDB" id="A0A2H0WXN9"/>
<feature type="active site" description="Nucleophile" evidence="8">
    <location>
        <position position="32"/>
    </location>
</feature>
<evidence type="ECO:0000259" key="10">
    <source>
        <dbReference type="PROSITE" id="PS51352"/>
    </source>
</evidence>
<dbReference type="GO" id="GO:0015035">
    <property type="term" value="F:protein-disulfide reductase activity"/>
    <property type="evidence" value="ECO:0007669"/>
    <property type="project" value="UniProtKB-UniRule"/>
</dbReference>
<dbReference type="PIRSF" id="PIRSF000077">
    <property type="entry name" value="Thioredoxin"/>
    <property type="match status" value="1"/>
</dbReference>
<evidence type="ECO:0000256" key="1">
    <source>
        <dbReference type="ARBA" id="ARBA00008987"/>
    </source>
</evidence>